<dbReference type="SMART" id="SM00225">
    <property type="entry name" value="BTB"/>
    <property type="match status" value="2"/>
</dbReference>
<evidence type="ECO:0000256" key="1">
    <source>
        <dbReference type="SAM" id="SignalP"/>
    </source>
</evidence>
<accession>A0A9P0K0T8</accession>
<dbReference type="PANTHER" id="PTHR16064:SF3">
    <property type="entry name" value="BTB_POZ DOMAIN-CONTAINING PROTEIN 7"/>
    <property type="match status" value="1"/>
</dbReference>
<dbReference type="CDD" id="cd18283">
    <property type="entry name" value="BTB1_POZ_BTBD7"/>
    <property type="match status" value="1"/>
</dbReference>
<dbReference type="OrthoDB" id="2347980at2759"/>
<keyword evidence="4" id="KW-1185">Reference proteome</keyword>
<dbReference type="CDD" id="cd18489">
    <property type="entry name" value="BACK_BTBD7"/>
    <property type="match status" value="1"/>
</dbReference>
<protein>
    <recommendedName>
        <fullName evidence="2">BTB domain-containing protein</fullName>
    </recommendedName>
</protein>
<dbReference type="Gene3D" id="3.30.710.10">
    <property type="entry name" value="Potassium Channel Kv1.1, Chain A"/>
    <property type="match status" value="2"/>
</dbReference>
<feature type="signal peptide" evidence="1">
    <location>
        <begin position="1"/>
        <end position="21"/>
    </location>
</feature>
<dbReference type="SUPFAM" id="SSF54695">
    <property type="entry name" value="POZ domain"/>
    <property type="match status" value="2"/>
</dbReference>
<dbReference type="AlphaFoldDB" id="A0A9P0K0T8"/>
<dbReference type="EMBL" id="CAKOFQ010006721">
    <property type="protein sequence ID" value="CAH1965035.1"/>
    <property type="molecule type" value="Genomic_DNA"/>
</dbReference>
<dbReference type="PANTHER" id="PTHR16064">
    <property type="entry name" value="BTB POZ DOMAIN CONTAINING 7"/>
    <property type="match status" value="1"/>
</dbReference>
<evidence type="ECO:0000259" key="2">
    <source>
        <dbReference type="PROSITE" id="PS50097"/>
    </source>
</evidence>
<dbReference type="Pfam" id="PF00651">
    <property type="entry name" value="BTB"/>
    <property type="match status" value="2"/>
</dbReference>
<dbReference type="InterPro" id="IPR047934">
    <property type="entry name" value="BTBD7_BTB_POZ_first"/>
</dbReference>
<dbReference type="InterPro" id="IPR011705">
    <property type="entry name" value="BACK"/>
</dbReference>
<comment type="caution">
    <text evidence="3">The sequence shown here is derived from an EMBL/GenBank/DDBJ whole genome shotgun (WGS) entry which is preliminary data.</text>
</comment>
<dbReference type="PROSITE" id="PS50097">
    <property type="entry name" value="BTB"/>
    <property type="match status" value="2"/>
</dbReference>
<sequence>MNLFGCLLPCALQHSWWSVGSEQCMSEGFTRRMGVNASTAPGDAASMGNADCTNTYRDTIGVVRERKKKVTGFATLKKKFIRRRRSSKACDHGRMLRELVADWSPLEVAALLEEYEALAALKDLCVQAELARPPAATFKQDLSALYDFKYCTDADLVYRGACFPIHRALLSARCPYFRDLLAGCPGYGARICLELRTATVDVQLFSALLRYLYTGDICPHNTNIDMNLLRRLREEFGTPNALEADLRYLLETGDYADAALVFTSDGTDCQRPDSGSSEYGFRPKLELPCHKAILSARSPFFRNLLQRRSKSGEEHTERALHIPTRIVLDETVIPKRYARVLLHAIYLDQVDLSLISRVGCGGGLGEAQALAHTGRARPSPLEEAMELYQIGRFLELDILAQGCEDLILEWLSLDTLPAVLQWARQPHGSAWVHRQALHFLREEFQPVAQSPVLHQLDKAHLIEVLKSPFLQASELEVLHAVLKWGENELVRRMEDREPNIVSHTAHSVARKGVKKRDLSDVELREILSDLLPLVRMDHVLPPNSDILNHAIRRGLVSTPPSHMIGGDRENLRVNAWIRGGKNNGLFVQPRLFMPYYDEVKVLVEDQLVQEVEIMRIRRARYMQDIPDTLYMVEEKPRPHGPAGVDVLASALPVPDPAVMNAMLKREQKLRQSPSCQRALNMPLSSRHEINRQIRLRVVREFNLPDPVADMLENCYCMPDHGGNESMQISPNKPVMGPSHGPHSCYGNGKTMSFPRAGFVQRQELPAVVPDGDFRFSTEQESSSCSDGHLSDIMPDVAMATAAINQIQLQDQQEMELDLGDGNTRIHSAMGGSQLLGGSLHHPMSYRRYQPSTFPHLRSESQSYNPLMPRFL</sequence>
<reference evidence="3" key="1">
    <citation type="submission" date="2022-03" db="EMBL/GenBank/DDBJ databases">
        <authorList>
            <person name="Sayadi A."/>
        </authorList>
    </citation>
    <scope>NUCLEOTIDE SEQUENCE</scope>
</reference>
<feature type="chain" id="PRO_5040122030" description="BTB domain-containing protein" evidence="1">
    <location>
        <begin position="22"/>
        <end position="871"/>
    </location>
</feature>
<dbReference type="Gene3D" id="1.25.40.420">
    <property type="match status" value="1"/>
</dbReference>
<organism evidence="3 4">
    <name type="scientific">Acanthoscelides obtectus</name>
    <name type="common">Bean weevil</name>
    <name type="synonym">Bruchus obtectus</name>
    <dbReference type="NCBI Taxonomy" id="200917"/>
    <lineage>
        <taxon>Eukaryota</taxon>
        <taxon>Metazoa</taxon>
        <taxon>Ecdysozoa</taxon>
        <taxon>Arthropoda</taxon>
        <taxon>Hexapoda</taxon>
        <taxon>Insecta</taxon>
        <taxon>Pterygota</taxon>
        <taxon>Neoptera</taxon>
        <taxon>Endopterygota</taxon>
        <taxon>Coleoptera</taxon>
        <taxon>Polyphaga</taxon>
        <taxon>Cucujiformia</taxon>
        <taxon>Chrysomeloidea</taxon>
        <taxon>Chrysomelidae</taxon>
        <taxon>Bruchinae</taxon>
        <taxon>Bruchini</taxon>
        <taxon>Acanthoscelides</taxon>
    </lineage>
</organism>
<feature type="domain" description="BTB" evidence="2">
    <location>
        <begin position="152"/>
        <end position="221"/>
    </location>
</feature>
<evidence type="ECO:0000313" key="4">
    <source>
        <dbReference type="Proteomes" id="UP001152888"/>
    </source>
</evidence>
<feature type="domain" description="BTB" evidence="2">
    <location>
        <begin position="256"/>
        <end position="354"/>
    </location>
</feature>
<dbReference type="InterPro" id="IPR042345">
    <property type="entry name" value="Btbd7"/>
</dbReference>
<dbReference type="InterPro" id="IPR000210">
    <property type="entry name" value="BTB/POZ_dom"/>
</dbReference>
<dbReference type="Pfam" id="PF07707">
    <property type="entry name" value="BACK"/>
    <property type="match status" value="1"/>
</dbReference>
<gene>
    <name evidence="3" type="ORF">ACAOBT_LOCUS6125</name>
</gene>
<dbReference type="InterPro" id="IPR047935">
    <property type="entry name" value="BTBD7_BTB_POZ_second"/>
</dbReference>
<dbReference type="Proteomes" id="UP001152888">
    <property type="component" value="Unassembled WGS sequence"/>
</dbReference>
<evidence type="ECO:0000313" key="3">
    <source>
        <dbReference type="EMBL" id="CAH1965035.1"/>
    </source>
</evidence>
<name>A0A9P0K0T8_ACAOB</name>
<dbReference type="CDD" id="cd18284">
    <property type="entry name" value="BTB2_POZ_BTBD7"/>
    <property type="match status" value="1"/>
</dbReference>
<dbReference type="GO" id="GO:0061138">
    <property type="term" value="P:morphogenesis of a branching epithelium"/>
    <property type="evidence" value="ECO:0007669"/>
    <property type="project" value="InterPro"/>
</dbReference>
<dbReference type="InterPro" id="IPR047936">
    <property type="entry name" value="BTBD7_BACK"/>
</dbReference>
<dbReference type="SMART" id="SM00875">
    <property type="entry name" value="BACK"/>
    <property type="match status" value="1"/>
</dbReference>
<proteinExistence type="predicted"/>
<dbReference type="InterPro" id="IPR011333">
    <property type="entry name" value="SKP1/BTB/POZ_sf"/>
</dbReference>
<keyword evidence="1" id="KW-0732">Signal</keyword>